<dbReference type="AlphaFoldDB" id="A0A067MGC2"/>
<organism evidence="1 2">
    <name type="scientific">Botryobasidium botryosum (strain FD-172 SS1)</name>
    <dbReference type="NCBI Taxonomy" id="930990"/>
    <lineage>
        <taxon>Eukaryota</taxon>
        <taxon>Fungi</taxon>
        <taxon>Dikarya</taxon>
        <taxon>Basidiomycota</taxon>
        <taxon>Agaricomycotina</taxon>
        <taxon>Agaricomycetes</taxon>
        <taxon>Cantharellales</taxon>
        <taxon>Botryobasidiaceae</taxon>
        <taxon>Botryobasidium</taxon>
    </lineage>
</organism>
<sequence>MASAKISKHEKLDSRTIGQHRALGEKGDALQGANSSEALGKWIAKVVEIISQKLLDSVEYRLLKLHLASNRPSVCVPTSATSAWLLATDILGTSEDSNQIPVEAICEIDINADPQRLFTDSVLRTTISTLLSHEEHRGLWNWSTLRTAITGHFGLARLLLPAYASLVEHIDTHCPVWCTEVVLRQGIKSFSEKWDWASCLRELDADSAPPDSAIGVLASRTGDRVFFGPIIRRETKRLAPYTEIVTLVCILPQSSPSRLPSVPQLASWFDPTYLSRGPSSAGNVNLGAARQYPHTMCLREQT</sequence>
<accession>A0A067MGC2</accession>
<gene>
    <name evidence="1" type="ORF">BOTBODRAFT_174345</name>
</gene>
<dbReference type="InParanoid" id="A0A067MGC2"/>
<dbReference type="Proteomes" id="UP000027195">
    <property type="component" value="Unassembled WGS sequence"/>
</dbReference>
<name>A0A067MGC2_BOTB1</name>
<keyword evidence="2" id="KW-1185">Reference proteome</keyword>
<dbReference type="EMBL" id="KL198035">
    <property type="protein sequence ID" value="KDQ14818.1"/>
    <property type="molecule type" value="Genomic_DNA"/>
</dbReference>
<evidence type="ECO:0000313" key="2">
    <source>
        <dbReference type="Proteomes" id="UP000027195"/>
    </source>
</evidence>
<dbReference type="HOGENOM" id="CLU_921303_0_0_1"/>
<reference evidence="2" key="1">
    <citation type="journal article" date="2014" name="Proc. Natl. Acad. Sci. U.S.A.">
        <title>Extensive sampling of basidiomycete genomes demonstrates inadequacy of the white-rot/brown-rot paradigm for wood decay fungi.</title>
        <authorList>
            <person name="Riley R."/>
            <person name="Salamov A.A."/>
            <person name="Brown D.W."/>
            <person name="Nagy L.G."/>
            <person name="Floudas D."/>
            <person name="Held B.W."/>
            <person name="Levasseur A."/>
            <person name="Lombard V."/>
            <person name="Morin E."/>
            <person name="Otillar R."/>
            <person name="Lindquist E.A."/>
            <person name="Sun H."/>
            <person name="LaButti K.M."/>
            <person name="Schmutz J."/>
            <person name="Jabbour D."/>
            <person name="Luo H."/>
            <person name="Baker S.E."/>
            <person name="Pisabarro A.G."/>
            <person name="Walton J.D."/>
            <person name="Blanchette R.A."/>
            <person name="Henrissat B."/>
            <person name="Martin F."/>
            <person name="Cullen D."/>
            <person name="Hibbett D.S."/>
            <person name="Grigoriev I.V."/>
        </authorList>
    </citation>
    <scope>NUCLEOTIDE SEQUENCE [LARGE SCALE GENOMIC DNA]</scope>
    <source>
        <strain evidence="2">FD-172 SS1</strain>
    </source>
</reference>
<proteinExistence type="predicted"/>
<protein>
    <submittedName>
        <fullName evidence="1">Uncharacterized protein</fullName>
    </submittedName>
</protein>
<evidence type="ECO:0000313" key="1">
    <source>
        <dbReference type="EMBL" id="KDQ14818.1"/>
    </source>
</evidence>